<feature type="domain" description="C-type lectin" evidence="3">
    <location>
        <begin position="329"/>
        <end position="441"/>
    </location>
</feature>
<dbReference type="InterPro" id="IPR050111">
    <property type="entry name" value="C-type_lectin/snaclec_domain"/>
</dbReference>
<dbReference type="CDD" id="cd00037">
    <property type="entry name" value="CLECT"/>
    <property type="match status" value="1"/>
</dbReference>
<dbReference type="PANTHER" id="PTHR22803">
    <property type="entry name" value="MANNOSE, PHOSPHOLIPASE, LECTIN RECEPTOR RELATED"/>
    <property type="match status" value="1"/>
</dbReference>
<dbReference type="InterPro" id="IPR018378">
    <property type="entry name" value="C-type_lectin_CS"/>
</dbReference>
<name>A0A9Q1CCI0_HOLLE</name>
<dbReference type="PROSITE" id="PS50041">
    <property type="entry name" value="C_TYPE_LECTIN_2"/>
    <property type="match status" value="1"/>
</dbReference>
<feature type="signal peptide" evidence="2">
    <location>
        <begin position="1"/>
        <end position="19"/>
    </location>
</feature>
<evidence type="ECO:0000256" key="2">
    <source>
        <dbReference type="SAM" id="SignalP"/>
    </source>
</evidence>
<dbReference type="PROSITE" id="PS00615">
    <property type="entry name" value="C_TYPE_LECTIN_1"/>
    <property type="match status" value="1"/>
</dbReference>
<keyword evidence="5" id="KW-1185">Reference proteome</keyword>
<accession>A0A9Q1CCI0</accession>
<comment type="caution">
    <text evidence="4">The sequence shown here is derived from an EMBL/GenBank/DDBJ whole genome shotgun (WGS) entry which is preliminary data.</text>
</comment>
<keyword evidence="2" id="KW-0732">Signal</keyword>
<dbReference type="EMBL" id="JAIZAY010000005">
    <property type="protein sequence ID" value="KAJ8042159.1"/>
    <property type="molecule type" value="Genomic_DNA"/>
</dbReference>
<evidence type="ECO:0000256" key="1">
    <source>
        <dbReference type="ARBA" id="ARBA00023157"/>
    </source>
</evidence>
<dbReference type="Gene3D" id="3.10.100.10">
    <property type="entry name" value="Mannose-Binding Protein A, subunit A"/>
    <property type="match status" value="1"/>
</dbReference>
<dbReference type="InterPro" id="IPR016187">
    <property type="entry name" value="CTDL_fold"/>
</dbReference>
<feature type="chain" id="PRO_5040507555" evidence="2">
    <location>
        <begin position="20"/>
        <end position="447"/>
    </location>
</feature>
<proteinExistence type="predicted"/>
<dbReference type="InterPro" id="IPR016186">
    <property type="entry name" value="C-type_lectin-like/link_sf"/>
</dbReference>
<organism evidence="4 5">
    <name type="scientific">Holothuria leucospilota</name>
    <name type="common">Black long sea cucumber</name>
    <name type="synonym">Mertensiothuria leucospilota</name>
    <dbReference type="NCBI Taxonomy" id="206669"/>
    <lineage>
        <taxon>Eukaryota</taxon>
        <taxon>Metazoa</taxon>
        <taxon>Echinodermata</taxon>
        <taxon>Eleutherozoa</taxon>
        <taxon>Echinozoa</taxon>
        <taxon>Holothuroidea</taxon>
        <taxon>Aspidochirotacea</taxon>
        <taxon>Aspidochirotida</taxon>
        <taxon>Holothuriidae</taxon>
        <taxon>Holothuria</taxon>
    </lineage>
</organism>
<evidence type="ECO:0000313" key="5">
    <source>
        <dbReference type="Proteomes" id="UP001152320"/>
    </source>
</evidence>
<gene>
    <name evidence="4" type="ORF">HOLleu_13151</name>
</gene>
<dbReference type="SMART" id="SM00034">
    <property type="entry name" value="CLECT"/>
    <property type="match status" value="1"/>
</dbReference>
<dbReference type="AlphaFoldDB" id="A0A9Q1CCI0"/>
<dbReference type="SUPFAM" id="SSF56436">
    <property type="entry name" value="C-type lectin-like"/>
    <property type="match status" value="1"/>
</dbReference>
<sequence>MKFIILGIFALMLCIGCEAQSRVAFVSFVVRYNFQNQVDGTTDMTINAAFLPHPISNTIQGSNLWRLGFFGAQNAQGTGLRANQINQLLTPVQASRTVTPGQNLTFVVNARPNLNGIGPGKDFPYYCVEFGKNPGTNPNFIFQVGNDVKSAVLCQSSEDLPSEIRESKPRALFTTMSAEFRIVQSFDDRLPSRTTISIDLVPHPSTDTISGTNLWRLGFFGSKNSDGSGQRMGEYPQLLLPFQSGKRLAPDSPFSISVERFLSLANIGSGKSFPYLCIEFGKADGANPDFLFLGSEDGQTIILCQTADGTEEPQEATQTCPDGYIGAETTGMCYKRLEDPLAFDDARAACQADGADLASASTPAKNTIVSGLASGQRCWVGAIVEAGNYEWLNGDQWQYANWRKREPNYHLTGRACIETNFVQPYLWNDHYCTSKRIAVCEKAMTTA</sequence>
<reference evidence="4" key="1">
    <citation type="submission" date="2021-10" db="EMBL/GenBank/DDBJ databases">
        <title>Tropical sea cucumber genome reveals ecological adaptation and Cuvierian tubules defense mechanism.</title>
        <authorList>
            <person name="Chen T."/>
        </authorList>
    </citation>
    <scope>NUCLEOTIDE SEQUENCE</scope>
    <source>
        <strain evidence="4">Nanhai2018</strain>
        <tissue evidence="4">Muscle</tissue>
    </source>
</reference>
<protein>
    <submittedName>
        <fullName evidence="4">Galactose-specific lectin nattectin</fullName>
    </submittedName>
</protein>
<dbReference type="InterPro" id="IPR001304">
    <property type="entry name" value="C-type_lectin-like"/>
</dbReference>
<dbReference type="Pfam" id="PF00059">
    <property type="entry name" value="Lectin_C"/>
    <property type="match status" value="1"/>
</dbReference>
<dbReference type="Proteomes" id="UP001152320">
    <property type="component" value="Chromosome 5"/>
</dbReference>
<dbReference type="OrthoDB" id="8935730at2759"/>
<evidence type="ECO:0000259" key="3">
    <source>
        <dbReference type="PROSITE" id="PS50041"/>
    </source>
</evidence>
<evidence type="ECO:0000313" key="4">
    <source>
        <dbReference type="EMBL" id="KAJ8042159.1"/>
    </source>
</evidence>
<keyword evidence="1" id="KW-1015">Disulfide bond</keyword>